<keyword evidence="3" id="KW-0157">Chromophore</keyword>
<evidence type="ECO:0000256" key="2">
    <source>
        <dbReference type="ARBA" id="ARBA00022643"/>
    </source>
</evidence>
<dbReference type="InterPro" id="IPR035965">
    <property type="entry name" value="PAS-like_dom_sf"/>
</dbReference>
<feature type="domain" description="PAS" evidence="4">
    <location>
        <begin position="73"/>
        <end position="128"/>
    </location>
</feature>
<evidence type="ECO:0000256" key="3">
    <source>
        <dbReference type="ARBA" id="ARBA00022991"/>
    </source>
</evidence>
<dbReference type="NCBIfam" id="TIGR00229">
    <property type="entry name" value="sensory_box"/>
    <property type="match status" value="1"/>
</dbReference>
<accession>A0A1G7VMC8</accession>
<dbReference type="Proteomes" id="UP000199274">
    <property type="component" value="Unassembled WGS sequence"/>
</dbReference>
<gene>
    <name evidence="5" type="ORF">SAMN04488062_10170</name>
</gene>
<dbReference type="PROSITE" id="PS50112">
    <property type="entry name" value="PAS"/>
    <property type="match status" value="1"/>
</dbReference>
<dbReference type="RefSeq" id="WP_091253629.1">
    <property type="nucleotide sequence ID" value="NZ_FNDB01000001.1"/>
</dbReference>
<reference evidence="6" key="1">
    <citation type="submission" date="2016-10" db="EMBL/GenBank/DDBJ databases">
        <authorList>
            <person name="Varghese N."/>
            <person name="Submissions S."/>
        </authorList>
    </citation>
    <scope>NUCLEOTIDE SEQUENCE [LARGE SCALE GENOMIC DNA]</scope>
    <source>
        <strain evidence="6">CGMCC 1.2747</strain>
    </source>
</reference>
<dbReference type="SUPFAM" id="SSF55785">
    <property type="entry name" value="PYP-like sensor domain (PAS domain)"/>
    <property type="match status" value="1"/>
</dbReference>
<dbReference type="PANTHER" id="PTHR47429:SF2">
    <property type="entry name" value="PROTEIN TWIN LOV 1"/>
    <property type="match status" value="1"/>
</dbReference>
<dbReference type="EMBL" id="FNDB01000001">
    <property type="protein sequence ID" value="SDG60864.1"/>
    <property type="molecule type" value="Genomic_DNA"/>
</dbReference>
<keyword evidence="1" id="KW-0285">Flavoprotein</keyword>
<dbReference type="Gene3D" id="3.30.450.20">
    <property type="entry name" value="PAS domain"/>
    <property type="match status" value="1"/>
</dbReference>
<name>A0A1G7VMC8_9FLAO</name>
<dbReference type="Pfam" id="PF13426">
    <property type="entry name" value="PAS_9"/>
    <property type="match status" value="1"/>
</dbReference>
<proteinExistence type="predicted"/>
<evidence type="ECO:0000256" key="1">
    <source>
        <dbReference type="ARBA" id="ARBA00022630"/>
    </source>
</evidence>
<evidence type="ECO:0000259" key="4">
    <source>
        <dbReference type="PROSITE" id="PS50112"/>
    </source>
</evidence>
<organism evidence="5 6">
    <name type="scientific">Flavobacterium omnivorum</name>
    <dbReference type="NCBI Taxonomy" id="178355"/>
    <lineage>
        <taxon>Bacteria</taxon>
        <taxon>Pseudomonadati</taxon>
        <taxon>Bacteroidota</taxon>
        <taxon>Flavobacteriia</taxon>
        <taxon>Flavobacteriales</taxon>
        <taxon>Flavobacteriaceae</taxon>
        <taxon>Flavobacterium</taxon>
    </lineage>
</organism>
<keyword evidence="6" id="KW-1185">Reference proteome</keyword>
<dbReference type="PANTHER" id="PTHR47429">
    <property type="entry name" value="PROTEIN TWIN LOV 1"/>
    <property type="match status" value="1"/>
</dbReference>
<dbReference type="CDD" id="cd00130">
    <property type="entry name" value="PAS"/>
    <property type="match status" value="1"/>
</dbReference>
<dbReference type="OrthoDB" id="5760647at2"/>
<keyword evidence="2" id="KW-0288">FMN</keyword>
<evidence type="ECO:0000313" key="6">
    <source>
        <dbReference type="Proteomes" id="UP000199274"/>
    </source>
</evidence>
<dbReference type="AlphaFoldDB" id="A0A1G7VMC8"/>
<evidence type="ECO:0000313" key="5">
    <source>
        <dbReference type="EMBL" id="SDG60864.1"/>
    </source>
</evidence>
<dbReference type="STRING" id="178355.SAMN04488062_10170"/>
<dbReference type="InterPro" id="IPR000014">
    <property type="entry name" value="PAS"/>
</dbReference>
<protein>
    <submittedName>
        <fullName evidence="5">PAS domain S-box-containing protein</fullName>
    </submittedName>
</protein>
<sequence>MSNFRQYEDAIALYHNSLSIKTVPVYSWDFHNDFVCVIKNFFADLNKLNAIALQNKWAQNNWDLKNSLKEEVIVVTDVTLKIVFASHNMETMNGYTAKEVLGKSPKMFQGEATNQITSSEIRKAILHQQPFEKTVMNYKKNGEVYVCLIKGFPVFNSKGELRHYIAFEKAA</sequence>